<dbReference type="InterPro" id="IPR027413">
    <property type="entry name" value="GROEL-like_equatorial_sf"/>
</dbReference>
<dbReference type="GO" id="GO:0051082">
    <property type="term" value="F:unfolded protein binding"/>
    <property type="evidence" value="ECO:0007669"/>
    <property type="project" value="InterPro"/>
</dbReference>
<evidence type="ECO:0000313" key="8">
    <source>
        <dbReference type="EMBL" id="KZX11716.1"/>
    </source>
</evidence>
<evidence type="ECO:0000256" key="4">
    <source>
        <dbReference type="ARBA" id="ARBA00022840"/>
    </source>
</evidence>
<dbReference type="SUPFAM" id="SSF48592">
    <property type="entry name" value="GroEL equatorial domain-like"/>
    <property type="match status" value="1"/>
</dbReference>
<dbReference type="PROSITE" id="PS00750">
    <property type="entry name" value="TCP1_1"/>
    <property type="match status" value="1"/>
</dbReference>
<dbReference type="PANTHER" id="PTHR11353">
    <property type="entry name" value="CHAPERONIN"/>
    <property type="match status" value="1"/>
</dbReference>
<gene>
    <name evidence="8" type="primary">groL_1</name>
    <name evidence="8" type="ORF">MBCUR_13030</name>
</gene>
<evidence type="ECO:0000313" key="9">
    <source>
        <dbReference type="Proteomes" id="UP000077245"/>
    </source>
</evidence>
<keyword evidence="9" id="KW-1185">Reference proteome</keyword>
<proteinExistence type="inferred from homology"/>
<dbReference type="NCBIfam" id="NF041082">
    <property type="entry name" value="thermosome_alpha"/>
    <property type="match status" value="1"/>
</dbReference>
<dbReference type="EMBL" id="LWMV01000181">
    <property type="protein sequence ID" value="KZX11716.1"/>
    <property type="molecule type" value="Genomic_DNA"/>
</dbReference>
<evidence type="ECO:0000256" key="6">
    <source>
        <dbReference type="RuleBase" id="RU004187"/>
    </source>
</evidence>
<accession>A0A166A8M8</accession>
<dbReference type="PRINTS" id="PR00304">
    <property type="entry name" value="TCOMPLEXTCP1"/>
</dbReference>
<sequence>MAQGQPVIVLPEGTNRILGRDAQRNNILAGKVLAETVRTTLGPKGMDKMLVDGLGDIVVTNDGVTILKEMDIEHPAAKMLVEVAKTQEDEVGDGTTTAVIIAGELLKKSESLLDMDIHPTIVAMGYRQAAEKAQEILDDISIDDVGGDTLIKVAMTAMTGKGTEKAREPLAKLVVDAVTQVAEDEKVDTDHIKIEKKDGAIVEDSELIQGVIIDKERVHPGMPKSLKNAKIALLNSPLEVKETEVDAEIRITDPAQMTAFIQQEETMVKDMVNKIVDSGANVLFAQKGIDDLAQHYLAKAGVLAVRRVKKSDIEKLAKATGATVISNLDDLSLDDLGDAGSVEEKKVSGEDMIFVENAKEAKSVTLLVRGSTKHVVDEIERAIDDAIGVVAATVEDGKVVAGGGAPEIEIAKKLNDFADSISGREQLAVKAFAESLEVVPKTLAENAGLDSIDSLVDLRAAHEKSAYMGLDVFSGGVTDMKEAGVIEPKRVKKQAIQSASEAAEMILRIDDVIASTSTPAPDMGGMDPSMGGMPPMM</sequence>
<dbReference type="RefSeq" id="WP_067091769.1">
    <property type="nucleotide sequence ID" value="NZ_LWMV01000181.1"/>
</dbReference>
<name>A0A166A8M8_9EURY</name>
<evidence type="ECO:0000256" key="3">
    <source>
        <dbReference type="ARBA" id="ARBA00022741"/>
    </source>
</evidence>
<dbReference type="Pfam" id="PF00118">
    <property type="entry name" value="Cpn60_TCP1"/>
    <property type="match status" value="1"/>
</dbReference>
<dbReference type="PROSITE" id="PS00751">
    <property type="entry name" value="TCP1_2"/>
    <property type="match status" value="1"/>
</dbReference>
<reference evidence="8 9" key="1">
    <citation type="submission" date="2016-04" db="EMBL/GenBank/DDBJ databases">
        <title>Genome sequence of Methanobrevibacter curvatus DSM 11111.</title>
        <authorList>
            <person name="Poehlein A."/>
            <person name="Seedorf H."/>
            <person name="Daniel R."/>
        </authorList>
    </citation>
    <scope>NUCLEOTIDE SEQUENCE [LARGE SCALE GENOMIC DNA]</scope>
    <source>
        <strain evidence="8 9">DSM 11111</strain>
    </source>
</reference>
<dbReference type="InterPro" id="IPR054827">
    <property type="entry name" value="thermosome_alpha"/>
</dbReference>
<dbReference type="OrthoDB" id="9362at2157"/>
<dbReference type="InterPro" id="IPR017998">
    <property type="entry name" value="Chaperone_TCP-1"/>
</dbReference>
<evidence type="ECO:0000256" key="5">
    <source>
        <dbReference type="ARBA" id="ARBA00023186"/>
    </source>
</evidence>
<keyword evidence="5 6" id="KW-0143">Chaperone</keyword>
<dbReference type="GO" id="GO:0140662">
    <property type="term" value="F:ATP-dependent protein folding chaperone"/>
    <property type="evidence" value="ECO:0007669"/>
    <property type="project" value="InterPro"/>
</dbReference>
<dbReference type="CDD" id="cd03343">
    <property type="entry name" value="cpn60"/>
    <property type="match status" value="1"/>
</dbReference>
<dbReference type="SUPFAM" id="SSF54849">
    <property type="entry name" value="GroEL-intermediate domain like"/>
    <property type="match status" value="1"/>
</dbReference>
<keyword evidence="4 6" id="KW-0067">ATP-binding</keyword>
<dbReference type="STRING" id="49547.MBCUR_13030"/>
<dbReference type="InterPro" id="IPR002194">
    <property type="entry name" value="Chaperonin_TCP-1_CS"/>
</dbReference>
<dbReference type="InterPro" id="IPR002423">
    <property type="entry name" value="Cpn60/GroEL/TCP-1"/>
</dbReference>
<dbReference type="FunFam" id="1.10.560.10:FF:000017">
    <property type="entry name" value="T-complex protein 1 subunit eta"/>
    <property type="match status" value="1"/>
</dbReference>
<dbReference type="Gene3D" id="1.10.560.10">
    <property type="entry name" value="GroEL-like equatorial domain"/>
    <property type="match status" value="1"/>
</dbReference>
<comment type="caution">
    <text evidence="8">The sequence shown here is derived from an EMBL/GenBank/DDBJ whole genome shotgun (WGS) entry which is preliminary data.</text>
</comment>
<organism evidence="8 9">
    <name type="scientific">Methanobrevibacter curvatus</name>
    <dbReference type="NCBI Taxonomy" id="49547"/>
    <lineage>
        <taxon>Archaea</taxon>
        <taxon>Methanobacteriati</taxon>
        <taxon>Methanobacteriota</taxon>
        <taxon>Methanomada group</taxon>
        <taxon>Methanobacteria</taxon>
        <taxon>Methanobacteriales</taxon>
        <taxon>Methanobacteriaceae</taxon>
        <taxon>Methanobrevibacter</taxon>
    </lineage>
</organism>
<feature type="compositionally biased region" description="Low complexity" evidence="7">
    <location>
        <begin position="521"/>
        <end position="537"/>
    </location>
</feature>
<evidence type="ECO:0000256" key="1">
    <source>
        <dbReference type="ARBA" id="ARBA00002462"/>
    </source>
</evidence>
<dbReference type="InterPro" id="IPR053374">
    <property type="entry name" value="TCP-1_chaperonin"/>
</dbReference>
<dbReference type="GO" id="GO:0032991">
    <property type="term" value="C:protein-containing complex"/>
    <property type="evidence" value="ECO:0007669"/>
    <property type="project" value="UniProtKB-ARBA"/>
</dbReference>
<dbReference type="Proteomes" id="UP000077245">
    <property type="component" value="Unassembled WGS sequence"/>
</dbReference>
<evidence type="ECO:0000256" key="2">
    <source>
        <dbReference type="ARBA" id="ARBA00008020"/>
    </source>
</evidence>
<dbReference type="PATRIC" id="fig|49547.3.peg.1395"/>
<dbReference type="GO" id="GO:0005524">
    <property type="term" value="F:ATP binding"/>
    <property type="evidence" value="ECO:0007669"/>
    <property type="project" value="UniProtKB-KW"/>
</dbReference>
<dbReference type="SUPFAM" id="SSF52029">
    <property type="entry name" value="GroEL apical domain-like"/>
    <property type="match status" value="1"/>
</dbReference>
<dbReference type="AlphaFoldDB" id="A0A166A8M8"/>
<dbReference type="NCBIfam" id="NF041083">
    <property type="entry name" value="thermosome_beta"/>
    <property type="match status" value="1"/>
</dbReference>
<dbReference type="Gene3D" id="3.30.260.10">
    <property type="entry name" value="TCP-1-like chaperonin intermediate domain"/>
    <property type="match status" value="1"/>
</dbReference>
<dbReference type="PROSITE" id="PS00995">
    <property type="entry name" value="TCP1_3"/>
    <property type="match status" value="1"/>
</dbReference>
<comment type="function">
    <text evidence="1">Molecular chaperone; binds unfolded polypeptides in vitro, and has a weak ATPase activity.</text>
</comment>
<dbReference type="InterPro" id="IPR012714">
    <property type="entry name" value="Thermosome_arc"/>
</dbReference>
<feature type="region of interest" description="Disordered" evidence="7">
    <location>
        <begin position="517"/>
        <end position="537"/>
    </location>
</feature>
<keyword evidence="3 6" id="KW-0547">Nucleotide-binding</keyword>
<dbReference type="NCBIfam" id="TIGR02339">
    <property type="entry name" value="thermosome_arch"/>
    <property type="match status" value="1"/>
</dbReference>
<dbReference type="Gene3D" id="3.50.7.10">
    <property type="entry name" value="GroEL"/>
    <property type="match status" value="1"/>
</dbReference>
<evidence type="ECO:0000256" key="7">
    <source>
        <dbReference type="SAM" id="MobiDB-lite"/>
    </source>
</evidence>
<dbReference type="GO" id="GO:0016887">
    <property type="term" value="F:ATP hydrolysis activity"/>
    <property type="evidence" value="ECO:0007669"/>
    <property type="project" value="InterPro"/>
</dbReference>
<dbReference type="GO" id="GO:0005737">
    <property type="term" value="C:cytoplasm"/>
    <property type="evidence" value="ECO:0007669"/>
    <property type="project" value="UniProtKB-ARBA"/>
</dbReference>
<protein>
    <submittedName>
        <fullName evidence="8">60 kDa chaperonin</fullName>
    </submittedName>
</protein>
<dbReference type="InterPro" id="IPR027409">
    <property type="entry name" value="GroEL-like_apical_dom_sf"/>
</dbReference>
<comment type="similarity">
    <text evidence="2 6">Belongs to the TCP-1 chaperonin family.</text>
</comment>
<dbReference type="InterPro" id="IPR027410">
    <property type="entry name" value="TCP-1-like_intermed_sf"/>
</dbReference>